<dbReference type="RefSeq" id="WP_104303096.1">
    <property type="nucleotide sequence ID" value="NZ_PSNX01000011.1"/>
</dbReference>
<evidence type="ECO:0000313" key="8">
    <source>
        <dbReference type="EMBL" id="PPE65763.1"/>
    </source>
</evidence>
<feature type="transmembrane region" description="Helical" evidence="6">
    <location>
        <begin position="294"/>
        <end position="314"/>
    </location>
</feature>
<evidence type="ECO:0000259" key="7">
    <source>
        <dbReference type="PROSITE" id="PS50850"/>
    </source>
</evidence>
<feature type="transmembrane region" description="Helical" evidence="6">
    <location>
        <begin position="320"/>
        <end position="341"/>
    </location>
</feature>
<keyword evidence="2" id="KW-1003">Cell membrane</keyword>
<name>A0A2S5SSS0_9BURK</name>
<dbReference type="PROSITE" id="PS50850">
    <property type="entry name" value="MFS"/>
    <property type="match status" value="1"/>
</dbReference>
<dbReference type="InterPro" id="IPR011701">
    <property type="entry name" value="MFS"/>
</dbReference>
<proteinExistence type="predicted"/>
<evidence type="ECO:0000256" key="2">
    <source>
        <dbReference type="ARBA" id="ARBA00022475"/>
    </source>
</evidence>
<feature type="transmembrane region" description="Helical" evidence="6">
    <location>
        <begin position="144"/>
        <end position="163"/>
    </location>
</feature>
<feature type="transmembrane region" description="Helical" evidence="6">
    <location>
        <begin position="353"/>
        <end position="375"/>
    </location>
</feature>
<keyword evidence="5 6" id="KW-0472">Membrane</keyword>
<gene>
    <name evidence="8" type="ORF">C1704_12675</name>
</gene>
<dbReference type="Pfam" id="PF07690">
    <property type="entry name" value="MFS_1"/>
    <property type="match status" value="1"/>
</dbReference>
<feature type="transmembrane region" description="Helical" evidence="6">
    <location>
        <begin position="259"/>
        <end position="282"/>
    </location>
</feature>
<protein>
    <submittedName>
        <fullName evidence="8">MFS transporter</fullName>
    </submittedName>
</protein>
<dbReference type="Proteomes" id="UP000238605">
    <property type="component" value="Unassembled WGS sequence"/>
</dbReference>
<accession>A0A2S5SSS0</accession>
<dbReference type="PANTHER" id="PTHR43124:SF3">
    <property type="entry name" value="CHLORAMPHENICOL EFFLUX PUMP RV0191"/>
    <property type="match status" value="1"/>
</dbReference>
<evidence type="ECO:0000256" key="3">
    <source>
        <dbReference type="ARBA" id="ARBA00022692"/>
    </source>
</evidence>
<feature type="transmembrane region" description="Helical" evidence="6">
    <location>
        <begin position="387"/>
        <end position="405"/>
    </location>
</feature>
<evidence type="ECO:0000256" key="6">
    <source>
        <dbReference type="SAM" id="Phobius"/>
    </source>
</evidence>
<reference evidence="8 9" key="1">
    <citation type="submission" date="2018-02" db="EMBL/GenBank/DDBJ databases">
        <title>Reclassifiation of [Polyangium] brachysporum DSM 7029 as Guopingzhaonella breviflexa gen. nov., sp. nov., a member of the family Comamonadaceae.</title>
        <authorList>
            <person name="Tang B."/>
        </authorList>
    </citation>
    <scope>NUCLEOTIDE SEQUENCE [LARGE SCALE GENOMIC DNA]</scope>
    <source>
        <strain evidence="8 9">BCRC 80649</strain>
    </source>
</reference>
<feature type="transmembrane region" description="Helical" evidence="6">
    <location>
        <begin position="227"/>
        <end position="247"/>
    </location>
</feature>
<feature type="transmembrane region" description="Helical" evidence="6">
    <location>
        <begin position="175"/>
        <end position="194"/>
    </location>
</feature>
<keyword evidence="3 6" id="KW-0812">Transmembrane</keyword>
<dbReference type="PANTHER" id="PTHR43124">
    <property type="entry name" value="PURINE EFFLUX PUMP PBUE"/>
    <property type="match status" value="1"/>
</dbReference>
<dbReference type="InterPro" id="IPR036259">
    <property type="entry name" value="MFS_trans_sf"/>
</dbReference>
<feature type="transmembrane region" description="Helical" evidence="6">
    <location>
        <begin position="56"/>
        <end position="74"/>
    </location>
</feature>
<sequence>MTHPAPTAPGLMGTRQALVLFLVFAWAYFLSALVRAVTATLAPTLTTDLGLSPGDLGLLAGAYFFGFAVMQLPLGRWLDRFGPRRVLVAFLAVAVAGCAAFALAGGFAGLTLARALIGAGVSACLMAPLTGFRRWFSPTQQLRANSWMLMTGSLGMLASTLPVQWLLPLTGWRGLFWLLGLCLVLSIVALWWLVPRDEPVAVPPPGEGTAPREGYAAIWRNPNFRRYAGLGFVNYGGMIALQTLWIGPWLVNVAGWSPAASAGGLFIVNAAMLVTFLTWGLVMPRLQARGWSAARLITVGAPWSLAVLGMNLLLGVHATAWAWALYCVSCTFMALAQPLVGQAFPTHLAGRALSAYNLVIFAGVFAMQWGIGLAVDLGHALGLDTLNAYRLALGLYGLLGVWAYWGHWRSAREACSPPAQVSAE</sequence>
<feature type="transmembrane region" description="Helical" evidence="6">
    <location>
        <begin position="113"/>
        <end position="132"/>
    </location>
</feature>
<comment type="caution">
    <text evidence="8">The sequence shown here is derived from an EMBL/GenBank/DDBJ whole genome shotgun (WGS) entry which is preliminary data.</text>
</comment>
<keyword evidence="9" id="KW-1185">Reference proteome</keyword>
<dbReference type="SUPFAM" id="SSF103473">
    <property type="entry name" value="MFS general substrate transporter"/>
    <property type="match status" value="1"/>
</dbReference>
<dbReference type="EMBL" id="PSNX01000011">
    <property type="protein sequence ID" value="PPE65763.1"/>
    <property type="molecule type" value="Genomic_DNA"/>
</dbReference>
<dbReference type="GO" id="GO:0005886">
    <property type="term" value="C:plasma membrane"/>
    <property type="evidence" value="ECO:0007669"/>
    <property type="project" value="UniProtKB-SubCell"/>
</dbReference>
<dbReference type="GO" id="GO:0022857">
    <property type="term" value="F:transmembrane transporter activity"/>
    <property type="evidence" value="ECO:0007669"/>
    <property type="project" value="InterPro"/>
</dbReference>
<dbReference type="InterPro" id="IPR050189">
    <property type="entry name" value="MFS_Efflux_Transporters"/>
</dbReference>
<dbReference type="OrthoDB" id="5291895at2"/>
<organism evidence="8 9">
    <name type="scientific">Caldimonas caldifontis</name>
    <dbReference type="NCBI Taxonomy" id="1452508"/>
    <lineage>
        <taxon>Bacteria</taxon>
        <taxon>Pseudomonadati</taxon>
        <taxon>Pseudomonadota</taxon>
        <taxon>Betaproteobacteria</taxon>
        <taxon>Burkholderiales</taxon>
        <taxon>Sphaerotilaceae</taxon>
        <taxon>Caldimonas</taxon>
    </lineage>
</organism>
<evidence type="ECO:0000256" key="4">
    <source>
        <dbReference type="ARBA" id="ARBA00022989"/>
    </source>
</evidence>
<dbReference type="Gene3D" id="1.20.1250.20">
    <property type="entry name" value="MFS general substrate transporter like domains"/>
    <property type="match status" value="1"/>
</dbReference>
<keyword evidence="4 6" id="KW-1133">Transmembrane helix</keyword>
<feature type="domain" description="Major facilitator superfamily (MFS) profile" evidence="7">
    <location>
        <begin position="20"/>
        <end position="412"/>
    </location>
</feature>
<feature type="transmembrane region" description="Helical" evidence="6">
    <location>
        <begin position="86"/>
        <end position="107"/>
    </location>
</feature>
<evidence type="ECO:0000256" key="1">
    <source>
        <dbReference type="ARBA" id="ARBA00004651"/>
    </source>
</evidence>
<dbReference type="InterPro" id="IPR020846">
    <property type="entry name" value="MFS_dom"/>
</dbReference>
<comment type="subcellular location">
    <subcellularLocation>
        <location evidence="1">Cell membrane</location>
        <topology evidence="1">Multi-pass membrane protein</topology>
    </subcellularLocation>
</comment>
<evidence type="ECO:0000313" key="9">
    <source>
        <dbReference type="Proteomes" id="UP000238605"/>
    </source>
</evidence>
<dbReference type="AlphaFoldDB" id="A0A2S5SSS0"/>
<evidence type="ECO:0000256" key="5">
    <source>
        <dbReference type="ARBA" id="ARBA00023136"/>
    </source>
</evidence>